<evidence type="ECO:0000313" key="1">
    <source>
        <dbReference type="EMBL" id="OJT14099.1"/>
    </source>
</evidence>
<dbReference type="Proteomes" id="UP000184267">
    <property type="component" value="Unassembled WGS sequence"/>
</dbReference>
<proteinExistence type="predicted"/>
<gene>
    <name evidence="1" type="ORF">TRAPUB_9351</name>
</gene>
<reference evidence="1 2" key="1">
    <citation type="submission" date="2016-10" db="EMBL/GenBank/DDBJ databases">
        <title>Genome sequence of the basidiomycete white-rot fungus Trametes pubescens.</title>
        <authorList>
            <person name="Makela M.R."/>
            <person name="Granchi Z."/>
            <person name="Peng M."/>
            <person name="De Vries R.P."/>
            <person name="Grigoriev I."/>
            <person name="Riley R."/>
            <person name="Hilden K."/>
        </authorList>
    </citation>
    <scope>NUCLEOTIDE SEQUENCE [LARGE SCALE GENOMIC DNA]</scope>
    <source>
        <strain evidence="1 2">FBCC735</strain>
    </source>
</reference>
<dbReference type="EMBL" id="MNAD01000323">
    <property type="protein sequence ID" value="OJT14099.1"/>
    <property type="molecule type" value="Genomic_DNA"/>
</dbReference>
<dbReference type="AlphaFoldDB" id="A0A1M2W2M7"/>
<evidence type="ECO:0000313" key="2">
    <source>
        <dbReference type="Proteomes" id="UP000184267"/>
    </source>
</evidence>
<keyword evidence="2" id="KW-1185">Reference proteome</keyword>
<sequence length="54" mass="6755">MEECAMVYRVWKSQARHCRRSVRELRMGHFVSQHFVRLQWKRLRMKWTAVCAFK</sequence>
<name>A0A1M2W2M7_TRAPU</name>
<organism evidence="1 2">
    <name type="scientific">Trametes pubescens</name>
    <name type="common">White-rot fungus</name>
    <dbReference type="NCBI Taxonomy" id="154538"/>
    <lineage>
        <taxon>Eukaryota</taxon>
        <taxon>Fungi</taxon>
        <taxon>Dikarya</taxon>
        <taxon>Basidiomycota</taxon>
        <taxon>Agaricomycotina</taxon>
        <taxon>Agaricomycetes</taxon>
        <taxon>Polyporales</taxon>
        <taxon>Polyporaceae</taxon>
        <taxon>Trametes</taxon>
    </lineage>
</organism>
<accession>A0A1M2W2M7</accession>
<protein>
    <submittedName>
        <fullName evidence="1">Uncharacterized protein</fullName>
    </submittedName>
</protein>
<comment type="caution">
    <text evidence="1">The sequence shown here is derived from an EMBL/GenBank/DDBJ whole genome shotgun (WGS) entry which is preliminary data.</text>
</comment>